<evidence type="ECO:0000259" key="1">
    <source>
        <dbReference type="PROSITE" id="PS51192"/>
    </source>
</evidence>
<comment type="caution">
    <text evidence="2">The sequence shown here is derived from an EMBL/GenBank/DDBJ whole genome shotgun (WGS) entry which is preliminary data.</text>
</comment>
<dbReference type="PROSITE" id="PS51192">
    <property type="entry name" value="HELICASE_ATP_BIND_1"/>
    <property type="match status" value="1"/>
</dbReference>
<reference evidence="2" key="2">
    <citation type="submission" date="2023-03" db="EMBL/GenBank/DDBJ databases">
        <authorList>
            <person name="Inwood S.N."/>
            <person name="Skelly J.G."/>
            <person name="Guhlin J."/>
            <person name="Harrop T.W.R."/>
            <person name="Goldson S.G."/>
            <person name="Dearden P.K."/>
        </authorList>
    </citation>
    <scope>NUCLEOTIDE SEQUENCE</scope>
    <source>
        <strain evidence="2">Irish</strain>
        <tissue evidence="2">Whole body</tissue>
    </source>
</reference>
<sequence length="327" mass="37294">WYGEIQDNDNQWFNVELGVSIEGNKLNLIPILLNLLKKDNNIYANLENFSNEKPFLIPLSDGKRLALPPERIKTLLSTIQYLFSFQNNIDENGILKMQFSEAALLAEMEAALQALNIRWFGGDKIRELGKKLKNFNSITPITIPPNFQGKLRNYQQEGLNWLQFLREYQLAGILADDMGLGKTVQLLAHIATEKAEKSLNNPFLVIAPTSLMSNWRLEAEKFVPDLKVLTLHGAKRKIHFNDISKYNLILTTYPLLPRDKDILLSHEYHTIILDEAQTIKNSNAKITQIVSQIKATHRVCLTGTPLENHLGELWSLFNFLLPGYLGT</sequence>
<reference evidence="2" key="1">
    <citation type="journal article" date="2023" name="bioRxiv">
        <title>Scaffold-level genome assemblies of two parasitoid biocontrol wasps reveal the parthenogenesis mechanism and an associated novel virus.</title>
        <authorList>
            <person name="Inwood S."/>
            <person name="Skelly J."/>
            <person name="Guhlin J."/>
            <person name="Harrop T."/>
            <person name="Goldson S."/>
            <person name="Dearden P."/>
        </authorList>
    </citation>
    <scope>NUCLEOTIDE SEQUENCE</scope>
    <source>
        <strain evidence="2">Irish</strain>
        <tissue evidence="2">Whole body</tissue>
    </source>
</reference>
<evidence type="ECO:0000313" key="3">
    <source>
        <dbReference type="Proteomes" id="UP001168990"/>
    </source>
</evidence>
<dbReference type="PANTHER" id="PTHR10799">
    <property type="entry name" value="SNF2/RAD54 HELICASE FAMILY"/>
    <property type="match status" value="1"/>
</dbReference>
<dbReference type="AlphaFoldDB" id="A0AA39C3F2"/>
<dbReference type="SUPFAM" id="SSF52540">
    <property type="entry name" value="P-loop containing nucleoside triphosphate hydrolases"/>
    <property type="match status" value="1"/>
</dbReference>
<feature type="domain" description="Helicase ATP-binding" evidence="1">
    <location>
        <begin position="163"/>
        <end position="323"/>
    </location>
</feature>
<dbReference type="InterPro" id="IPR014001">
    <property type="entry name" value="Helicase_ATP-bd"/>
</dbReference>
<organism evidence="2 3">
    <name type="scientific">Microctonus aethiopoides</name>
    <dbReference type="NCBI Taxonomy" id="144406"/>
    <lineage>
        <taxon>Eukaryota</taxon>
        <taxon>Metazoa</taxon>
        <taxon>Ecdysozoa</taxon>
        <taxon>Arthropoda</taxon>
        <taxon>Hexapoda</taxon>
        <taxon>Insecta</taxon>
        <taxon>Pterygota</taxon>
        <taxon>Neoptera</taxon>
        <taxon>Endopterygota</taxon>
        <taxon>Hymenoptera</taxon>
        <taxon>Apocrita</taxon>
        <taxon>Ichneumonoidea</taxon>
        <taxon>Braconidae</taxon>
        <taxon>Euphorinae</taxon>
        <taxon>Microctonus</taxon>
    </lineage>
</organism>
<protein>
    <recommendedName>
        <fullName evidence="1">Helicase ATP-binding domain-containing protein</fullName>
    </recommendedName>
</protein>
<feature type="non-terminal residue" evidence="2">
    <location>
        <position position="327"/>
    </location>
</feature>
<dbReference type="Gene3D" id="3.40.50.10810">
    <property type="entry name" value="Tandem AAA-ATPase domain"/>
    <property type="match status" value="1"/>
</dbReference>
<name>A0AA39C3F2_9HYME</name>
<dbReference type="Proteomes" id="UP001168990">
    <property type="component" value="Unassembled WGS sequence"/>
</dbReference>
<evidence type="ECO:0000313" key="2">
    <source>
        <dbReference type="EMBL" id="KAK0156665.1"/>
    </source>
</evidence>
<dbReference type="GO" id="GO:0005524">
    <property type="term" value="F:ATP binding"/>
    <property type="evidence" value="ECO:0007669"/>
    <property type="project" value="InterPro"/>
</dbReference>
<dbReference type="Pfam" id="PF00176">
    <property type="entry name" value="SNF2-rel_dom"/>
    <property type="match status" value="1"/>
</dbReference>
<dbReference type="InterPro" id="IPR027417">
    <property type="entry name" value="P-loop_NTPase"/>
</dbReference>
<gene>
    <name evidence="2" type="ORF">PV328_012463</name>
</gene>
<proteinExistence type="predicted"/>
<keyword evidence="3" id="KW-1185">Reference proteome</keyword>
<accession>A0AA39C3F2</accession>
<dbReference type="EMBL" id="JAQQBS010002821">
    <property type="protein sequence ID" value="KAK0156665.1"/>
    <property type="molecule type" value="Genomic_DNA"/>
</dbReference>
<dbReference type="InterPro" id="IPR038718">
    <property type="entry name" value="SNF2-like_sf"/>
</dbReference>
<feature type="non-terminal residue" evidence="2">
    <location>
        <position position="1"/>
    </location>
</feature>
<dbReference type="SMART" id="SM00487">
    <property type="entry name" value="DEXDc"/>
    <property type="match status" value="1"/>
</dbReference>
<dbReference type="InterPro" id="IPR000330">
    <property type="entry name" value="SNF2_N"/>
</dbReference>